<dbReference type="InterPro" id="IPR004808">
    <property type="entry name" value="AP_endonuc_1"/>
</dbReference>
<comment type="similarity">
    <text evidence="2">Belongs to the DNA repair enzymes AP/ExoA family.</text>
</comment>
<feature type="active site" evidence="6">
    <location>
        <position position="106"/>
    </location>
</feature>
<dbReference type="EC" id="3.1.11.2" evidence="10"/>
<feature type="domain" description="Endonuclease/exonuclease/phosphatase" evidence="9">
    <location>
        <begin position="4"/>
        <end position="248"/>
    </location>
</feature>
<dbReference type="AlphaFoldDB" id="A0A381FCT2"/>
<evidence type="ECO:0000259" key="9">
    <source>
        <dbReference type="Pfam" id="PF03372"/>
    </source>
</evidence>
<dbReference type="InterPro" id="IPR037493">
    <property type="entry name" value="ExoIII-like"/>
</dbReference>
<accession>A0A381FCT2</accession>
<dbReference type="PANTHER" id="PTHR43250">
    <property type="entry name" value="EXODEOXYRIBONUCLEASE III"/>
    <property type="match status" value="1"/>
</dbReference>
<keyword evidence="3 7" id="KW-0479">Metal-binding</keyword>
<dbReference type="SUPFAM" id="SSF56219">
    <property type="entry name" value="DNase I-like"/>
    <property type="match status" value="1"/>
</dbReference>
<dbReference type="InterPro" id="IPR005135">
    <property type="entry name" value="Endo/exonuclease/phosphatase"/>
</dbReference>
<keyword evidence="7" id="KW-0464">Manganese</keyword>
<dbReference type="NCBIfam" id="TIGR00195">
    <property type="entry name" value="exoDNase_III"/>
    <property type="match status" value="1"/>
</dbReference>
<evidence type="ECO:0000313" key="11">
    <source>
        <dbReference type="Proteomes" id="UP000254282"/>
    </source>
</evidence>
<dbReference type="EMBL" id="UFVR01000004">
    <property type="protein sequence ID" value="SUX44303.1"/>
    <property type="molecule type" value="Genomic_DNA"/>
</dbReference>
<dbReference type="RefSeq" id="WP_115619282.1">
    <property type="nucleotide sequence ID" value="NZ_UFVR01000004.1"/>
</dbReference>
<evidence type="ECO:0000256" key="4">
    <source>
        <dbReference type="ARBA" id="ARBA00022801"/>
    </source>
</evidence>
<dbReference type="GO" id="GO:0004519">
    <property type="term" value="F:endonuclease activity"/>
    <property type="evidence" value="ECO:0007669"/>
    <property type="project" value="InterPro"/>
</dbReference>
<sequence>MKIATYNVNGINGRLPVLLKWLSQAKPDIVCLQELKAPQEKFPIEEINAAGYKAIWKGQKSWNGVAILSKGHEITEVQNSLPGNKDDVQSRYIEAIINKMVICCLYLPNGNPYPGEKFEYKLEWIKRLKKRANELIKMELPAILIGDFNIIPEEIDVYKPEKWIDDALFRKEVRKSFADLQKKGWIDSLRILNPGKKVFTFWDYMYHSYDRNAGMRLDHILISPYLASSLENSGVDSSVRGWEKSSDHAPVWITLKD</sequence>
<feature type="site" description="Transition state stabilizer" evidence="8">
    <location>
        <position position="149"/>
    </location>
</feature>
<feature type="site" description="Interaction with DNA substrate" evidence="8">
    <location>
        <position position="248"/>
    </location>
</feature>
<dbReference type="GO" id="GO:0046872">
    <property type="term" value="F:metal ion binding"/>
    <property type="evidence" value="ECO:0007669"/>
    <property type="project" value="UniProtKB-KW"/>
</dbReference>
<comment type="cofactor">
    <cofactor evidence="7">
        <name>Mg(2+)</name>
        <dbReference type="ChEBI" id="CHEBI:18420"/>
    </cofactor>
    <cofactor evidence="7">
        <name>Mn(2+)</name>
        <dbReference type="ChEBI" id="CHEBI:29035"/>
    </cofactor>
    <text evidence="7">Probably binds two magnesium or manganese ions per subunit.</text>
</comment>
<proteinExistence type="inferred from homology"/>
<dbReference type="GO" id="GO:0006281">
    <property type="term" value="P:DNA repair"/>
    <property type="evidence" value="ECO:0007669"/>
    <property type="project" value="InterPro"/>
</dbReference>
<feature type="binding site" evidence="7">
    <location>
        <position position="248"/>
    </location>
    <ligand>
        <name>Mg(2+)</name>
        <dbReference type="ChEBI" id="CHEBI:18420"/>
        <label>1</label>
    </ligand>
</feature>
<feature type="active site" description="Proton donor/acceptor" evidence="6">
    <location>
        <position position="147"/>
    </location>
</feature>
<keyword evidence="4 10" id="KW-0378">Hydrolase</keyword>
<feature type="active site" description="Proton acceptor" evidence="6">
    <location>
        <position position="248"/>
    </location>
</feature>
<dbReference type="GO" id="GO:0003677">
    <property type="term" value="F:DNA binding"/>
    <property type="evidence" value="ECO:0007669"/>
    <property type="project" value="InterPro"/>
</dbReference>
<organism evidence="10 11">
    <name type="scientific">Chryseobacterium indoltheticum</name>
    <dbReference type="NCBI Taxonomy" id="254"/>
    <lineage>
        <taxon>Bacteria</taxon>
        <taxon>Pseudomonadati</taxon>
        <taxon>Bacteroidota</taxon>
        <taxon>Flavobacteriia</taxon>
        <taxon>Flavobacteriales</taxon>
        <taxon>Weeksellaceae</taxon>
        <taxon>Chryseobacterium group</taxon>
        <taxon>Chryseobacterium</taxon>
    </lineage>
</organism>
<evidence type="ECO:0000256" key="8">
    <source>
        <dbReference type="PIRSR" id="PIRSR604808-3"/>
    </source>
</evidence>
<dbReference type="GO" id="GO:0008311">
    <property type="term" value="F:double-stranded DNA 3'-5' DNA exonuclease activity"/>
    <property type="evidence" value="ECO:0007669"/>
    <property type="project" value="UniProtKB-EC"/>
</dbReference>
<evidence type="ECO:0000256" key="5">
    <source>
        <dbReference type="ARBA" id="ARBA00022842"/>
    </source>
</evidence>
<evidence type="ECO:0000313" key="10">
    <source>
        <dbReference type="EMBL" id="SUX44303.1"/>
    </source>
</evidence>
<protein>
    <submittedName>
        <fullName evidence="10">Exodeoxyribonuclease III</fullName>
        <ecNumber evidence="10">3.1.11.2</ecNumber>
    </submittedName>
</protein>
<evidence type="ECO:0000256" key="2">
    <source>
        <dbReference type="ARBA" id="ARBA00007092"/>
    </source>
</evidence>
<evidence type="ECO:0000256" key="6">
    <source>
        <dbReference type="PIRSR" id="PIRSR604808-1"/>
    </source>
</evidence>
<dbReference type="Gene3D" id="3.60.10.10">
    <property type="entry name" value="Endonuclease/exonuclease/phosphatase"/>
    <property type="match status" value="1"/>
</dbReference>
<feature type="binding site" evidence="7">
    <location>
        <position position="7"/>
    </location>
    <ligand>
        <name>Mg(2+)</name>
        <dbReference type="ChEBI" id="CHEBI:18420"/>
        <label>1</label>
    </ligand>
</feature>
<comment type="cofactor">
    <cofactor evidence="1">
        <name>Mn(2+)</name>
        <dbReference type="ChEBI" id="CHEBI:29035"/>
    </cofactor>
</comment>
<dbReference type="InterPro" id="IPR020847">
    <property type="entry name" value="AP_endonuclease_F1_BS"/>
</dbReference>
<dbReference type="InterPro" id="IPR036691">
    <property type="entry name" value="Endo/exonu/phosph_ase_sf"/>
</dbReference>
<dbReference type="Proteomes" id="UP000254282">
    <property type="component" value="Unassembled WGS sequence"/>
</dbReference>
<reference evidence="10 11" key="1">
    <citation type="submission" date="2018-06" db="EMBL/GenBank/DDBJ databases">
        <authorList>
            <consortium name="Pathogen Informatics"/>
            <person name="Doyle S."/>
        </authorList>
    </citation>
    <scope>NUCLEOTIDE SEQUENCE [LARGE SCALE GENOMIC DNA]</scope>
    <source>
        <strain evidence="10 11">NCTC13532</strain>
    </source>
</reference>
<evidence type="ECO:0000256" key="3">
    <source>
        <dbReference type="ARBA" id="ARBA00022723"/>
    </source>
</evidence>
<dbReference type="PANTHER" id="PTHR43250:SF1">
    <property type="entry name" value="EXODEOXYRIBONUCLEASE III"/>
    <property type="match status" value="1"/>
</dbReference>
<dbReference type="Pfam" id="PF03372">
    <property type="entry name" value="Exo_endo_phos"/>
    <property type="match status" value="1"/>
</dbReference>
<feature type="binding site" evidence="7">
    <location>
        <position position="149"/>
    </location>
    <ligand>
        <name>Mg(2+)</name>
        <dbReference type="ChEBI" id="CHEBI:18420"/>
        <label>1</label>
    </ligand>
</feature>
<evidence type="ECO:0000256" key="7">
    <source>
        <dbReference type="PIRSR" id="PIRSR604808-2"/>
    </source>
</evidence>
<feature type="site" description="Important for catalytic activity" evidence="8">
    <location>
        <position position="218"/>
    </location>
</feature>
<dbReference type="InterPro" id="IPR020848">
    <property type="entry name" value="AP_endonuclease_F1_CS"/>
</dbReference>
<dbReference type="PROSITE" id="PS00726">
    <property type="entry name" value="AP_NUCLEASE_F1_1"/>
    <property type="match status" value="1"/>
</dbReference>
<evidence type="ECO:0000256" key="1">
    <source>
        <dbReference type="ARBA" id="ARBA00001936"/>
    </source>
</evidence>
<gene>
    <name evidence="10" type="primary">xthA</name>
    <name evidence="10" type="ORF">NCTC13532_00745</name>
</gene>
<dbReference type="NCBIfam" id="TIGR00633">
    <property type="entry name" value="xth"/>
    <property type="match status" value="1"/>
</dbReference>
<dbReference type="PROSITE" id="PS00728">
    <property type="entry name" value="AP_NUCLEASE_F1_3"/>
    <property type="match status" value="1"/>
</dbReference>
<keyword evidence="5 7" id="KW-0460">Magnesium</keyword>
<name>A0A381FCT2_9FLAO</name>
<feature type="binding site" evidence="7">
    <location>
        <position position="247"/>
    </location>
    <ligand>
        <name>Mg(2+)</name>
        <dbReference type="ChEBI" id="CHEBI:18420"/>
        <label>1</label>
    </ligand>
</feature>
<feature type="binding site" evidence="7">
    <location>
        <position position="34"/>
    </location>
    <ligand>
        <name>Mg(2+)</name>
        <dbReference type="ChEBI" id="CHEBI:18420"/>
        <label>1</label>
    </ligand>
</feature>
<feature type="binding site" evidence="7">
    <location>
        <position position="147"/>
    </location>
    <ligand>
        <name>Mg(2+)</name>
        <dbReference type="ChEBI" id="CHEBI:18420"/>
        <label>1</label>
    </ligand>
</feature>
<dbReference type="PROSITE" id="PS51435">
    <property type="entry name" value="AP_NUCLEASE_F1_4"/>
    <property type="match status" value="1"/>
</dbReference>
<dbReference type="CDD" id="cd09086">
    <property type="entry name" value="ExoIII-like_AP-endo"/>
    <property type="match status" value="1"/>
</dbReference>